<name>A0A2W4WCS6_9CYAN</name>
<protein>
    <recommendedName>
        <fullName evidence="3">Transposase DDE domain-containing protein</fullName>
    </recommendedName>
</protein>
<dbReference type="EMBL" id="QBMN01000041">
    <property type="protein sequence ID" value="PZO42824.1"/>
    <property type="molecule type" value="Genomic_DNA"/>
</dbReference>
<evidence type="ECO:0000313" key="1">
    <source>
        <dbReference type="EMBL" id="PZO42824.1"/>
    </source>
</evidence>
<dbReference type="AlphaFoldDB" id="A0A2W4WCS6"/>
<reference evidence="1 2" key="2">
    <citation type="submission" date="2018-06" db="EMBL/GenBank/DDBJ databases">
        <title>Metagenomic assembly of (sub)arctic Cyanobacteria and their associated microbiome from non-axenic cultures.</title>
        <authorList>
            <person name="Baurain D."/>
        </authorList>
    </citation>
    <scope>NUCLEOTIDE SEQUENCE [LARGE SCALE GENOMIC DNA]</scope>
    <source>
        <strain evidence="1">ULC041bin1</strain>
    </source>
</reference>
<gene>
    <name evidence="1" type="ORF">DCF17_07775</name>
</gene>
<evidence type="ECO:0000313" key="2">
    <source>
        <dbReference type="Proteomes" id="UP000249081"/>
    </source>
</evidence>
<dbReference type="Proteomes" id="UP000249081">
    <property type="component" value="Unassembled WGS sequence"/>
</dbReference>
<organism evidence="1 2">
    <name type="scientific">Shackletoniella antarctica</name>
    <dbReference type="NCBI Taxonomy" id="268115"/>
    <lineage>
        <taxon>Bacteria</taxon>
        <taxon>Bacillati</taxon>
        <taxon>Cyanobacteriota</taxon>
        <taxon>Cyanophyceae</taxon>
        <taxon>Oculatellales</taxon>
        <taxon>Oculatellaceae</taxon>
        <taxon>Shackletoniella</taxon>
    </lineage>
</organism>
<proteinExistence type="predicted"/>
<sequence>MAQPHVRPIVRGKAGTPVEFGAKISISCVSGYCSLDRLDWEAYHEAADLPRQVEQYQARHGYYPESVHADQIYRTRLNRDWYKARGIRLQRRCYTLTQKITFSASPT</sequence>
<accession>A0A2W4WCS6</accession>
<comment type="caution">
    <text evidence="1">The sequence shown here is derived from an EMBL/GenBank/DDBJ whole genome shotgun (WGS) entry which is preliminary data.</text>
</comment>
<reference evidence="2" key="1">
    <citation type="submission" date="2018-04" db="EMBL/GenBank/DDBJ databases">
        <authorList>
            <person name="Cornet L."/>
        </authorList>
    </citation>
    <scope>NUCLEOTIDE SEQUENCE [LARGE SCALE GENOMIC DNA]</scope>
</reference>
<evidence type="ECO:0008006" key="3">
    <source>
        <dbReference type="Google" id="ProtNLM"/>
    </source>
</evidence>